<dbReference type="InterPro" id="IPR036388">
    <property type="entry name" value="WH-like_DNA-bd_sf"/>
</dbReference>
<dbReference type="GO" id="GO:0003700">
    <property type="term" value="F:DNA-binding transcription factor activity"/>
    <property type="evidence" value="ECO:0007669"/>
    <property type="project" value="InterPro"/>
</dbReference>
<name>A0A4R6E2S4_9RHOO</name>
<protein>
    <submittedName>
        <fullName evidence="2">Molybdate transport system regulatory protein</fullName>
    </submittedName>
</protein>
<keyword evidence="3" id="KW-1185">Reference proteome</keyword>
<evidence type="ECO:0000259" key="1">
    <source>
        <dbReference type="Pfam" id="PF00126"/>
    </source>
</evidence>
<dbReference type="OrthoDB" id="9800709at2"/>
<dbReference type="Gene3D" id="1.10.10.10">
    <property type="entry name" value="Winged helix-like DNA-binding domain superfamily/Winged helix DNA-binding domain"/>
    <property type="match status" value="1"/>
</dbReference>
<accession>A0A4R6E2S4</accession>
<gene>
    <name evidence="2" type="ORF">C7389_10773</name>
</gene>
<organism evidence="2 3">
    <name type="scientific">Azoarcus indigens</name>
    <dbReference type="NCBI Taxonomy" id="29545"/>
    <lineage>
        <taxon>Bacteria</taxon>
        <taxon>Pseudomonadati</taxon>
        <taxon>Pseudomonadota</taxon>
        <taxon>Betaproteobacteria</taxon>
        <taxon>Rhodocyclales</taxon>
        <taxon>Zoogloeaceae</taxon>
        <taxon>Azoarcus</taxon>
    </lineage>
</organism>
<dbReference type="EMBL" id="SNVV01000007">
    <property type="protein sequence ID" value="TDN51339.1"/>
    <property type="molecule type" value="Genomic_DNA"/>
</dbReference>
<dbReference type="SUPFAM" id="SSF46785">
    <property type="entry name" value="Winged helix' DNA-binding domain"/>
    <property type="match status" value="1"/>
</dbReference>
<dbReference type="InterPro" id="IPR051815">
    <property type="entry name" value="Molybdate_resp_trans_reg"/>
</dbReference>
<evidence type="ECO:0000313" key="3">
    <source>
        <dbReference type="Proteomes" id="UP000295129"/>
    </source>
</evidence>
<proteinExistence type="predicted"/>
<dbReference type="InterPro" id="IPR036390">
    <property type="entry name" value="WH_DNA-bd_sf"/>
</dbReference>
<dbReference type="PANTHER" id="PTHR30432:SF1">
    <property type="entry name" value="DNA-BINDING TRANSCRIPTIONAL DUAL REGULATOR MODE"/>
    <property type="match status" value="1"/>
</dbReference>
<comment type="caution">
    <text evidence="2">The sequence shown here is derived from an EMBL/GenBank/DDBJ whole genome shotgun (WGS) entry which is preliminary data.</text>
</comment>
<dbReference type="InterPro" id="IPR000847">
    <property type="entry name" value="LysR_HTH_N"/>
</dbReference>
<evidence type="ECO:0000313" key="2">
    <source>
        <dbReference type="EMBL" id="TDN51339.1"/>
    </source>
</evidence>
<dbReference type="PANTHER" id="PTHR30432">
    <property type="entry name" value="TRANSCRIPTIONAL REGULATOR MODE"/>
    <property type="match status" value="1"/>
</dbReference>
<sequence>MDSLAPEVRAILVRPRIYLGDGIAIGPGKIDLLRAVGETHSISAAARSLGVPYKRAWLLIDSLNAGFGRPVVSTATGGKGGGGTSLTKLGEDLIAAYDALEKRLNAAAPPELEALHALADRRD</sequence>
<feature type="domain" description="HTH lysR-type" evidence="1">
    <location>
        <begin position="31"/>
        <end position="91"/>
    </location>
</feature>
<dbReference type="AlphaFoldDB" id="A0A4R6E2S4"/>
<dbReference type="Pfam" id="PF00126">
    <property type="entry name" value="HTH_1"/>
    <property type="match status" value="1"/>
</dbReference>
<dbReference type="RefSeq" id="WP_133590826.1">
    <property type="nucleotide sequence ID" value="NZ_SNVV01000007.1"/>
</dbReference>
<reference evidence="2 3" key="1">
    <citation type="submission" date="2019-03" db="EMBL/GenBank/DDBJ databases">
        <title>Genomic Encyclopedia of Type Strains, Phase IV (KMG-IV): sequencing the most valuable type-strain genomes for metagenomic binning, comparative biology and taxonomic classification.</title>
        <authorList>
            <person name="Goeker M."/>
        </authorList>
    </citation>
    <scope>NUCLEOTIDE SEQUENCE [LARGE SCALE GENOMIC DNA]</scope>
    <source>
        <strain evidence="2 3">DSM 12121</strain>
    </source>
</reference>
<dbReference type="Proteomes" id="UP000295129">
    <property type="component" value="Unassembled WGS sequence"/>
</dbReference>